<evidence type="ECO:0000256" key="2">
    <source>
        <dbReference type="SAM" id="MobiDB-lite"/>
    </source>
</evidence>
<feature type="domain" description="TGS" evidence="5">
    <location>
        <begin position="387"/>
        <end position="448"/>
    </location>
</feature>
<keyword evidence="7" id="KW-1185">Reference proteome</keyword>
<feature type="compositionally biased region" description="Basic and acidic residues" evidence="2">
    <location>
        <begin position="548"/>
        <end position="565"/>
    </location>
</feature>
<dbReference type="InterPro" id="IPR004095">
    <property type="entry name" value="TGS"/>
</dbReference>
<dbReference type="InterPro" id="IPR045865">
    <property type="entry name" value="ACT-like_dom_sf"/>
</dbReference>
<comment type="similarity">
    <text evidence="1">Belongs to the relA/spoT family.</text>
</comment>
<dbReference type="PROSITE" id="PS51671">
    <property type="entry name" value="ACT"/>
    <property type="match status" value="1"/>
</dbReference>
<dbReference type="InterPro" id="IPR012676">
    <property type="entry name" value="TGS-like"/>
</dbReference>
<dbReference type="GO" id="GO:0015969">
    <property type="term" value="P:guanosine tetraphosphate metabolic process"/>
    <property type="evidence" value="ECO:0007669"/>
    <property type="project" value="InterPro"/>
</dbReference>
<dbReference type="GO" id="GO:0042594">
    <property type="term" value="P:response to starvation"/>
    <property type="evidence" value="ECO:0007669"/>
    <property type="project" value="TreeGrafter"/>
</dbReference>
<dbReference type="Gene3D" id="1.10.3210.10">
    <property type="entry name" value="Hypothetical protein af1432"/>
    <property type="match status" value="1"/>
</dbReference>
<dbReference type="Gene3D" id="3.30.460.10">
    <property type="entry name" value="Beta Polymerase, domain 2"/>
    <property type="match status" value="1"/>
</dbReference>
<dbReference type="Gene3D" id="3.30.70.260">
    <property type="match status" value="1"/>
</dbReference>
<dbReference type="SUPFAM" id="SSF81271">
    <property type="entry name" value="TGS-like"/>
    <property type="match status" value="1"/>
</dbReference>
<dbReference type="PROSITE" id="PS51831">
    <property type="entry name" value="HD"/>
    <property type="match status" value="1"/>
</dbReference>
<dbReference type="InterPro" id="IPR004811">
    <property type="entry name" value="RelA/Spo_fam"/>
</dbReference>
<dbReference type="InterPro" id="IPR006674">
    <property type="entry name" value="HD_domain"/>
</dbReference>
<dbReference type="FunFam" id="1.10.3210.10:FF:000001">
    <property type="entry name" value="GTP pyrophosphokinase RelA"/>
    <property type="match status" value="1"/>
</dbReference>
<dbReference type="Pfam" id="PF13328">
    <property type="entry name" value="HD_4"/>
    <property type="match status" value="1"/>
</dbReference>
<protein>
    <submittedName>
        <fullName evidence="6">Bifunctional (P)ppGpp synthetase/guanosine-3',5'-bis(Diphosphate) 3'-pyrophosphohydrolase</fullName>
    </submittedName>
</protein>
<dbReference type="CDD" id="cd05399">
    <property type="entry name" value="NT_Rel-Spo_like"/>
    <property type="match status" value="1"/>
</dbReference>
<sequence>MIRLDDILDKIQAYNPGADLDAVRKAYVYSAKVHQGQTRLSGEPYLTHPMEVAYILAQLKMDVPTIVTGLLHDTLEDTLTTNDELRGIFGDEVADLADGVTKLSKMTFRTREERQAESFRKMLLAMARDIRVILIKLADRLHNMRTLGFQPEERRQKIAQETLDIYAPLANRLGISWLKGELEDLSFSFLEPEAYANLRGQVSEKEKAREGYIEEVQGLIREKLVEQGIQGSVSGRAKHLYSIHKKLVRQGGDLDQIYDLIAFRVIVDNIRECYAVLGIIHSVWKPIPGRFKDYIAMPKANMYQSLHTTVIGPHGDRMEVQIRTEEMHQIAEEGIAAHWKYKEGRAGALANRDDNRFRWLRQLLEWQQEVKDSREFMDSVKIDLFPEEVYVFTPNGDVKELPKGSTPIDFAYSIHTDVGSRCVGAKVNGKLVPLKTTLKNGDRVEVMTSPTQTPSKDWLAFVRTSKARNKIRSWVQQELREKSVEMGRSLLEKELRKYDTSFKRMLASDDLLHAAEELGFRQVDDLIASVGYGKVPIGQVISRVVPQEKLRAERPKPEKSGDRSPKKASSAIRIDGVEDILVRFAKCCSPLPGDPVIGFITRGRGVTVHALDCPHVQELDPERRVEIEWDLKKKATRPVRIRVHCVNQKGMLTGITGAITNSEANITSANVHSTPDGQGVNIFEIDVQDLDHLNRVTQAILRIKGVFKVERMRH</sequence>
<dbReference type="NCBIfam" id="TIGR00691">
    <property type="entry name" value="spoT_relA"/>
    <property type="match status" value="1"/>
</dbReference>
<dbReference type="InterPro" id="IPR045600">
    <property type="entry name" value="RelA/SpoT_AH_RIS"/>
</dbReference>
<dbReference type="OrthoDB" id="9805041at2"/>
<dbReference type="Gene3D" id="3.10.20.30">
    <property type="match status" value="1"/>
</dbReference>
<dbReference type="EMBL" id="VJVV01000001">
    <property type="protein sequence ID" value="TRO83794.1"/>
    <property type="molecule type" value="Genomic_DNA"/>
</dbReference>
<evidence type="ECO:0000313" key="6">
    <source>
        <dbReference type="EMBL" id="TRO83794.1"/>
    </source>
</evidence>
<dbReference type="CDD" id="cd00077">
    <property type="entry name" value="HDc"/>
    <property type="match status" value="1"/>
</dbReference>
<feature type="region of interest" description="Disordered" evidence="2">
    <location>
        <begin position="548"/>
        <end position="570"/>
    </location>
</feature>
<dbReference type="CDD" id="cd04876">
    <property type="entry name" value="ACT_RelA-SpoT"/>
    <property type="match status" value="1"/>
</dbReference>
<keyword evidence="6" id="KW-0378">Hydrolase</keyword>
<dbReference type="Pfam" id="PF04607">
    <property type="entry name" value="RelA_SpoT"/>
    <property type="match status" value="1"/>
</dbReference>
<dbReference type="SUPFAM" id="SSF109604">
    <property type="entry name" value="HD-domain/PDEase-like"/>
    <property type="match status" value="1"/>
</dbReference>
<evidence type="ECO:0000256" key="1">
    <source>
        <dbReference type="RuleBase" id="RU003847"/>
    </source>
</evidence>
<dbReference type="GO" id="GO:0008893">
    <property type="term" value="F:guanosine-3',5'-bis(diphosphate) 3'-diphosphatase activity"/>
    <property type="evidence" value="ECO:0007669"/>
    <property type="project" value="TreeGrafter"/>
</dbReference>
<evidence type="ECO:0000259" key="5">
    <source>
        <dbReference type="PROSITE" id="PS51880"/>
    </source>
</evidence>
<dbReference type="InterPro" id="IPR012675">
    <property type="entry name" value="Beta-grasp_dom_sf"/>
</dbReference>
<evidence type="ECO:0000259" key="4">
    <source>
        <dbReference type="PROSITE" id="PS51831"/>
    </source>
</evidence>
<feature type="domain" description="HD" evidence="4">
    <location>
        <begin position="45"/>
        <end position="144"/>
    </location>
</feature>
<feature type="domain" description="ACT" evidence="3">
    <location>
        <begin position="640"/>
        <end position="714"/>
    </location>
</feature>
<dbReference type="Pfam" id="PF13291">
    <property type="entry name" value="ACT_4"/>
    <property type="match status" value="1"/>
</dbReference>
<dbReference type="CDD" id="cd01668">
    <property type="entry name" value="TGS_RSH"/>
    <property type="match status" value="1"/>
</dbReference>
<dbReference type="GO" id="GO:0005886">
    <property type="term" value="C:plasma membrane"/>
    <property type="evidence" value="ECO:0007669"/>
    <property type="project" value="TreeGrafter"/>
</dbReference>
<dbReference type="Proteomes" id="UP000317155">
    <property type="component" value="Unassembled WGS sequence"/>
</dbReference>
<dbReference type="InterPro" id="IPR007685">
    <property type="entry name" value="RelA_SpoT"/>
</dbReference>
<dbReference type="InterPro" id="IPR033655">
    <property type="entry name" value="TGS_RelA/SpoT"/>
</dbReference>
<dbReference type="FunFam" id="3.10.20.30:FF:000002">
    <property type="entry name" value="GTP pyrophosphokinase (RelA/SpoT)"/>
    <property type="match status" value="1"/>
</dbReference>
<dbReference type="PANTHER" id="PTHR21262:SF36">
    <property type="entry name" value="BIFUNCTIONAL (P)PPGPP SYNTHASE_HYDROLASE SPOT"/>
    <property type="match status" value="1"/>
</dbReference>
<dbReference type="GO" id="GO:0015949">
    <property type="term" value="P:nucleobase-containing small molecule interconversion"/>
    <property type="evidence" value="ECO:0007669"/>
    <property type="project" value="UniProtKB-ARBA"/>
</dbReference>
<dbReference type="SUPFAM" id="SSF55021">
    <property type="entry name" value="ACT-like"/>
    <property type="match status" value="1"/>
</dbReference>
<proteinExistence type="inferred from homology"/>
<organism evidence="6 7">
    <name type="scientific">Trichloromonas acetexigens</name>
    <dbReference type="NCBI Taxonomy" id="38815"/>
    <lineage>
        <taxon>Bacteria</taxon>
        <taxon>Pseudomonadati</taxon>
        <taxon>Thermodesulfobacteriota</taxon>
        <taxon>Desulfuromonadia</taxon>
        <taxon>Desulfuromonadales</taxon>
        <taxon>Trichloromonadaceae</taxon>
        <taxon>Trichloromonas</taxon>
    </lineage>
</organism>
<dbReference type="RefSeq" id="WP_092052519.1">
    <property type="nucleotide sequence ID" value="NZ_FOJJ01000001.1"/>
</dbReference>
<name>A0A550JKP7_9BACT</name>
<comment type="function">
    <text evidence="1">In eubacteria ppGpp (guanosine 3'-diphosphate 5'-diphosphate) is a mediator of the stringent response that coordinates a variety of cellular activities in response to changes in nutritional abundance.</text>
</comment>
<evidence type="ECO:0000313" key="7">
    <source>
        <dbReference type="Proteomes" id="UP000317155"/>
    </source>
</evidence>
<dbReference type="AlphaFoldDB" id="A0A550JKP7"/>
<gene>
    <name evidence="6" type="ORF">FL622_01005</name>
</gene>
<dbReference type="SMART" id="SM00954">
    <property type="entry name" value="RelA_SpoT"/>
    <property type="match status" value="1"/>
</dbReference>
<dbReference type="SMART" id="SM00471">
    <property type="entry name" value="HDc"/>
    <property type="match status" value="1"/>
</dbReference>
<dbReference type="FunFam" id="3.30.460.10:FF:000001">
    <property type="entry name" value="GTP pyrophosphokinase RelA"/>
    <property type="match status" value="1"/>
</dbReference>
<dbReference type="InterPro" id="IPR043519">
    <property type="entry name" value="NT_sf"/>
</dbReference>
<comment type="caution">
    <text evidence="6">The sequence shown here is derived from an EMBL/GenBank/DDBJ whole genome shotgun (WGS) entry which is preliminary data.</text>
</comment>
<evidence type="ECO:0000259" key="3">
    <source>
        <dbReference type="PROSITE" id="PS51671"/>
    </source>
</evidence>
<dbReference type="PANTHER" id="PTHR21262">
    <property type="entry name" value="GUANOSINE-3',5'-BIS DIPHOSPHATE 3'-PYROPHOSPHOHYDROLASE"/>
    <property type="match status" value="1"/>
</dbReference>
<dbReference type="InterPro" id="IPR003607">
    <property type="entry name" value="HD/PDEase_dom"/>
</dbReference>
<dbReference type="SUPFAM" id="SSF81301">
    <property type="entry name" value="Nucleotidyltransferase"/>
    <property type="match status" value="1"/>
</dbReference>
<dbReference type="GO" id="GO:0008728">
    <property type="term" value="F:GTP diphosphokinase activity"/>
    <property type="evidence" value="ECO:0007669"/>
    <property type="project" value="TreeGrafter"/>
</dbReference>
<dbReference type="Pfam" id="PF19296">
    <property type="entry name" value="RelA_AH_RIS"/>
    <property type="match status" value="2"/>
</dbReference>
<dbReference type="Pfam" id="PF02824">
    <property type="entry name" value="TGS"/>
    <property type="match status" value="1"/>
</dbReference>
<reference evidence="6 7" key="1">
    <citation type="submission" date="2019-07" db="EMBL/GenBank/DDBJ databases">
        <title>Insights of Desulfuromonas acetexigens electromicrobiology.</title>
        <authorList>
            <person name="Katuri K."/>
            <person name="Sapireddy V."/>
            <person name="Shaw D.R."/>
            <person name="Saikaly P."/>
        </authorList>
    </citation>
    <scope>NUCLEOTIDE SEQUENCE [LARGE SCALE GENOMIC DNA]</scope>
    <source>
        <strain evidence="6 7">2873</strain>
    </source>
</reference>
<dbReference type="InterPro" id="IPR002912">
    <property type="entry name" value="ACT_dom"/>
</dbReference>
<accession>A0A550JKP7</accession>
<dbReference type="PROSITE" id="PS51880">
    <property type="entry name" value="TGS"/>
    <property type="match status" value="1"/>
</dbReference>